<dbReference type="Proteomes" id="UP001497535">
    <property type="component" value="Unassembled WGS sequence"/>
</dbReference>
<accession>A0ACB0XUH5</accession>
<keyword evidence="2" id="KW-1185">Reference proteome</keyword>
<reference evidence="1" key="1">
    <citation type="submission" date="2023-11" db="EMBL/GenBank/DDBJ databases">
        <authorList>
            <person name="Poullet M."/>
        </authorList>
    </citation>
    <scope>NUCLEOTIDE SEQUENCE</scope>
    <source>
        <strain evidence="1">E1834</strain>
    </source>
</reference>
<gene>
    <name evidence="1" type="ORF">MENTE1834_LOCUS3828</name>
</gene>
<dbReference type="EMBL" id="CAVMJV010000003">
    <property type="protein sequence ID" value="CAK5018442.1"/>
    <property type="molecule type" value="Genomic_DNA"/>
</dbReference>
<comment type="caution">
    <text evidence="1">The sequence shown here is derived from an EMBL/GenBank/DDBJ whole genome shotgun (WGS) entry which is preliminary data.</text>
</comment>
<evidence type="ECO:0000313" key="2">
    <source>
        <dbReference type="Proteomes" id="UP001497535"/>
    </source>
</evidence>
<sequence>MQCSNYRSKEAVTISNYIIKKSTWYIQIFTMRIVTNIFIMIFLSYTVPSNST</sequence>
<evidence type="ECO:0000313" key="1">
    <source>
        <dbReference type="EMBL" id="CAK5018442.1"/>
    </source>
</evidence>
<organism evidence="1 2">
    <name type="scientific">Meloidogyne enterolobii</name>
    <name type="common">Root-knot nematode worm</name>
    <name type="synonym">Meloidogyne mayaguensis</name>
    <dbReference type="NCBI Taxonomy" id="390850"/>
    <lineage>
        <taxon>Eukaryota</taxon>
        <taxon>Metazoa</taxon>
        <taxon>Ecdysozoa</taxon>
        <taxon>Nematoda</taxon>
        <taxon>Chromadorea</taxon>
        <taxon>Rhabditida</taxon>
        <taxon>Tylenchina</taxon>
        <taxon>Tylenchomorpha</taxon>
        <taxon>Tylenchoidea</taxon>
        <taxon>Meloidogynidae</taxon>
        <taxon>Meloidogyninae</taxon>
        <taxon>Meloidogyne</taxon>
    </lineage>
</organism>
<proteinExistence type="predicted"/>
<name>A0ACB0XUH5_MELEN</name>
<protein>
    <submittedName>
        <fullName evidence="1">Uncharacterized protein</fullName>
    </submittedName>
</protein>